<organism evidence="3 4">
    <name type="scientific">Salana multivorans</name>
    <dbReference type="NCBI Taxonomy" id="120377"/>
    <lineage>
        <taxon>Bacteria</taxon>
        <taxon>Bacillati</taxon>
        <taxon>Actinomycetota</taxon>
        <taxon>Actinomycetes</taxon>
        <taxon>Micrococcales</taxon>
        <taxon>Beutenbergiaceae</taxon>
        <taxon>Salana</taxon>
    </lineage>
</organism>
<comment type="caution">
    <text evidence="3">The sequence shown here is derived from an EMBL/GenBank/DDBJ whole genome shotgun (WGS) entry which is preliminary data.</text>
</comment>
<dbReference type="RefSeq" id="WP_123739590.1">
    <property type="nucleotide sequence ID" value="NZ_RKHQ01000001.1"/>
</dbReference>
<proteinExistence type="predicted"/>
<feature type="compositionally biased region" description="Low complexity" evidence="1">
    <location>
        <begin position="140"/>
        <end position="149"/>
    </location>
</feature>
<dbReference type="Proteomes" id="UP000275356">
    <property type="component" value="Unassembled WGS sequence"/>
</dbReference>
<accession>A0A3N2DCP3</accession>
<keyword evidence="2" id="KW-0732">Signal</keyword>
<evidence type="ECO:0000256" key="1">
    <source>
        <dbReference type="SAM" id="MobiDB-lite"/>
    </source>
</evidence>
<dbReference type="EMBL" id="RKHQ01000001">
    <property type="protein sequence ID" value="ROR97560.1"/>
    <property type="molecule type" value="Genomic_DNA"/>
</dbReference>
<feature type="region of interest" description="Disordered" evidence="1">
    <location>
        <begin position="130"/>
        <end position="157"/>
    </location>
</feature>
<evidence type="ECO:0008006" key="5">
    <source>
        <dbReference type="Google" id="ProtNLM"/>
    </source>
</evidence>
<sequence>MQRTRSRRHPGRLLSAGIAALALTGLLTSCAADQSAQEDAELDTSNEQTDFDDWNRDFTACMADQGVDLPSGSGGDGVTMLDPGEVDMDELLSAQQTCYDQVGEPPASPDDPGVEEQNEAELAFAKCMRDAGYDFPDPDSSGSGTTTTTLEGEVDPQDIMTCREAAGLGGGPAS</sequence>
<keyword evidence="4" id="KW-1185">Reference proteome</keyword>
<dbReference type="PROSITE" id="PS51257">
    <property type="entry name" value="PROKAR_LIPOPROTEIN"/>
    <property type="match status" value="1"/>
</dbReference>
<reference evidence="3 4" key="1">
    <citation type="submission" date="2018-11" db="EMBL/GenBank/DDBJ databases">
        <title>Sequencing the genomes of 1000 actinobacteria strains.</title>
        <authorList>
            <person name="Klenk H.-P."/>
        </authorList>
    </citation>
    <scope>NUCLEOTIDE SEQUENCE [LARGE SCALE GENOMIC DNA]</scope>
    <source>
        <strain evidence="3 4">DSM 13521</strain>
    </source>
</reference>
<dbReference type="OrthoDB" id="7949713at2"/>
<feature type="chain" id="PRO_5017981031" description="Secreted protein" evidence="2">
    <location>
        <begin position="32"/>
        <end position="174"/>
    </location>
</feature>
<evidence type="ECO:0000313" key="3">
    <source>
        <dbReference type="EMBL" id="ROR97560.1"/>
    </source>
</evidence>
<protein>
    <recommendedName>
        <fullName evidence="5">Secreted protein</fullName>
    </recommendedName>
</protein>
<name>A0A3N2DCP3_9MICO</name>
<dbReference type="AlphaFoldDB" id="A0A3N2DCP3"/>
<evidence type="ECO:0000256" key="2">
    <source>
        <dbReference type="SAM" id="SignalP"/>
    </source>
</evidence>
<feature type="signal peptide" evidence="2">
    <location>
        <begin position="1"/>
        <end position="31"/>
    </location>
</feature>
<gene>
    <name evidence="3" type="ORF">EDD28_2160</name>
</gene>
<evidence type="ECO:0000313" key="4">
    <source>
        <dbReference type="Proteomes" id="UP000275356"/>
    </source>
</evidence>